<evidence type="ECO:0000313" key="2">
    <source>
        <dbReference type="EMBL" id="AQZ93723.1"/>
    </source>
</evidence>
<dbReference type="Proteomes" id="UP000243488">
    <property type="component" value="Chromosome"/>
</dbReference>
<gene>
    <name evidence="2" type="ORF">BVH74_02645</name>
</gene>
<dbReference type="EMBL" id="CP020100">
    <property type="protein sequence ID" value="AQZ93723.1"/>
    <property type="molecule type" value="Genomic_DNA"/>
</dbReference>
<dbReference type="InterPro" id="IPR009506">
    <property type="entry name" value="YjiS-like"/>
</dbReference>
<name>A0A1V0B198_9GAMM</name>
<evidence type="ECO:0000313" key="3">
    <source>
        <dbReference type="Proteomes" id="UP000243488"/>
    </source>
</evidence>
<keyword evidence="3" id="KW-1185">Reference proteome</keyword>
<dbReference type="KEGG" id="ppha:BVH74_02645"/>
<reference evidence="2 3" key="1">
    <citation type="submission" date="2017-03" db="EMBL/GenBank/DDBJ databases">
        <title>Complete genome sequence of the novel DNRA strain Pseudomonas sp. S-6-2 isolated from Chinese polluted river sediment. Journal of Biotechnology.</title>
        <authorList>
            <person name="Li J."/>
            <person name="Xiang F."/>
            <person name="Wang L."/>
            <person name="Xi L."/>
            <person name="Liu J."/>
        </authorList>
    </citation>
    <scope>NUCLEOTIDE SEQUENCE [LARGE SCALE GENOMIC DNA]</scope>
    <source>
        <strain evidence="2 3">S-6-2</strain>
    </source>
</reference>
<organism evidence="2 3">
    <name type="scientific">Halopseudomonas phragmitis</name>
    <dbReference type="NCBI Taxonomy" id="1931241"/>
    <lineage>
        <taxon>Bacteria</taxon>
        <taxon>Pseudomonadati</taxon>
        <taxon>Pseudomonadota</taxon>
        <taxon>Gammaproteobacteria</taxon>
        <taxon>Pseudomonadales</taxon>
        <taxon>Pseudomonadaceae</taxon>
        <taxon>Halopseudomonas</taxon>
    </lineage>
</organism>
<proteinExistence type="predicted"/>
<sequence length="83" mass="9809">MPSVDSGVLNQRSRPADVGCQVQFKPQVWFTRLWQRIQRWRRVAYERRLLASMDHGALKDIGLSRADALRESQRPFWDERPGE</sequence>
<dbReference type="AlphaFoldDB" id="A0A1V0B198"/>
<evidence type="ECO:0000259" key="1">
    <source>
        <dbReference type="Pfam" id="PF06568"/>
    </source>
</evidence>
<feature type="domain" description="YjiS-like" evidence="1">
    <location>
        <begin position="33"/>
        <end position="68"/>
    </location>
</feature>
<protein>
    <recommendedName>
        <fullName evidence="1">YjiS-like domain-containing protein</fullName>
    </recommendedName>
</protein>
<dbReference type="RefSeq" id="WP_080048581.1">
    <property type="nucleotide sequence ID" value="NZ_CP020100.1"/>
</dbReference>
<accession>A0A1V0B198</accession>
<dbReference type="Pfam" id="PF06568">
    <property type="entry name" value="YjiS-like"/>
    <property type="match status" value="1"/>
</dbReference>